<organism evidence="3">
    <name type="scientific">Pseudidiomarina aestuarii</name>
    <dbReference type="NCBI Taxonomy" id="624146"/>
    <lineage>
        <taxon>Bacteria</taxon>
        <taxon>Pseudomonadati</taxon>
        <taxon>Pseudomonadota</taxon>
        <taxon>Gammaproteobacteria</taxon>
        <taxon>Alteromonadales</taxon>
        <taxon>Idiomarinaceae</taxon>
        <taxon>Pseudidiomarina</taxon>
    </lineage>
</organism>
<evidence type="ECO:0000313" key="3">
    <source>
        <dbReference type="EMBL" id="PTB84756.1"/>
    </source>
</evidence>
<comment type="caution">
    <text evidence="3">The sequence shown here is derived from an EMBL/GenBank/DDBJ whole genome shotgun (WGS) entry which is preliminary data.</text>
</comment>
<dbReference type="EMBL" id="PYVN01000165">
    <property type="protein sequence ID" value="PTB84756.1"/>
    <property type="molecule type" value="Genomic_DNA"/>
</dbReference>
<dbReference type="GO" id="GO:0008713">
    <property type="term" value="F:ADP-heptose-lipopolysaccharide heptosyltransferase activity"/>
    <property type="evidence" value="ECO:0007669"/>
    <property type="project" value="TreeGrafter"/>
</dbReference>
<keyword evidence="1" id="KW-0328">Glycosyltransferase</keyword>
<dbReference type="SUPFAM" id="SSF53756">
    <property type="entry name" value="UDP-Glycosyltransferase/glycogen phosphorylase"/>
    <property type="match status" value="1"/>
</dbReference>
<dbReference type="Pfam" id="PF01075">
    <property type="entry name" value="Glyco_transf_9"/>
    <property type="match status" value="1"/>
</dbReference>
<dbReference type="GO" id="GO:0009244">
    <property type="term" value="P:lipopolysaccharide core region biosynthetic process"/>
    <property type="evidence" value="ECO:0007669"/>
    <property type="project" value="TreeGrafter"/>
</dbReference>
<dbReference type="InterPro" id="IPR051199">
    <property type="entry name" value="LPS_LOS_Heptosyltrfase"/>
</dbReference>
<proteinExistence type="predicted"/>
<dbReference type="InterPro" id="IPR002201">
    <property type="entry name" value="Glyco_trans_9"/>
</dbReference>
<gene>
    <name evidence="3" type="ORF">C9940_05820</name>
</gene>
<evidence type="ECO:0000256" key="2">
    <source>
        <dbReference type="ARBA" id="ARBA00022679"/>
    </source>
</evidence>
<evidence type="ECO:0008006" key="4">
    <source>
        <dbReference type="Google" id="ProtNLM"/>
    </source>
</evidence>
<protein>
    <recommendedName>
        <fullName evidence="4">ADP-heptose--LPS heptosyltransferase</fullName>
    </recommendedName>
</protein>
<dbReference type="AlphaFoldDB" id="A0A2T4CT49"/>
<sequence>MKSVKRIAIVPFPALGDVTICLRLAQNLTNSGYEVTLFANFITSATLNFPWLTLGSLPNDPDILMSTYDLILLDVLSPWVKKHLVDLEVSKNILLFTSKNYSKKLPTKTFSNKDIISQSSGSFNNRPLCLDKNSTKSMIDWVDEYGLEVLGVKADSSLPAVTFHQPKQFKNLVVIFPTTPNPKKNFSIKGFNKLAKQLVSMGFQVEVIVMPHEKELLEDKFGTINVKTFQEIAHLIEYLRSAKVVISNDSGGGHLAAMLGIPTITIT</sequence>
<evidence type="ECO:0000256" key="1">
    <source>
        <dbReference type="ARBA" id="ARBA00022676"/>
    </source>
</evidence>
<reference evidence="3" key="1">
    <citation type="submission" date="2018-03" db="EMBL/GenBank/DDBJ databases">
        <title>Cross-interface Injection: A General Nanoliter Liquid Handling Method Applied to Single Cells Genome Amplification Automated Nanoliter Liquid Handling Applied to Single Cell Multiple Displacement Amplification.</title>
        <authorList>
            <person name="Yun J."/>
            <person name="Xu P."/>
            <person name="Xu J."/>
            <person name="Dai X."/>
            <person name="Wang Y."/>
            <person name="Zheng X."/>
            <person name="Cao C."/>
            <person name="Yi Q."/>
            <person name="Zhu Y."/>
            <person name="Wang L."/>
            <person name="Dong Z."/>
            <person name="Huang Y."/>
            <person name="Huang L."/>
            <person name="Du W."/>
        </authorList>
    </citation>
    <scope>NUCLEOTIDE SEQUENCE [LARGE SCALE GENOMIC DNA]</scope>
    <source>
        <strain evidence="3">Z-D3-2</strain>
    </source>
</reference>
<dbReference type="PANTHER" id="PTHR30160">
    <property type="entry name" value="TETRAACYLDISACCHARIDE 4'-KINASE-RELATED"/>
    <property type="match status" value="1"/>
</dbReference>
<keyword evidence="2" id="KW-0808">Transferase</keyword>
<dbReference type="Gene3D" id="3.40.50.2000">
    <property type="entry name" value="Glycogen Phosphorylase B"/>
    <property type="match status" value="1"/>
</dbReference>
<feature type="non-terminal residue" evidence="3">
    <location>
        <position position="267"/>
    </location>
</feature>
<name>A0A2T4CT49_9GAMM</name>
<accession>A0A2T4CT49</accession>
<dbReference type="GO" id="GO:0005829">
    <property type="term" value="C:cytosol"/>
    <property type="evidence" value="ECO:0007669"/>
    <property type="project" value="TreeGrafter"/>
</dbReference>